<reference evidence="12" key="1">
    <citation type="submission" date="2022-07" db="EMBL/GenBank/DDBJ databases">
        <title>Phylogenomic reconstructions and comparative analyses of Kickxellomycotina fungi.</title>
        <authorList>
            <person name="Reynolds N.K."/>
            <person name="Stajich J.E."/>
            <person name="Barry K."/>
            <person name="Grigoriev I.V."/>
            <person name="Crous P."/>
            <person name="Smith M.E."/>
        </authorList>
    </citation>
    <scope>NUCLEOTIDE SEQUENCE</scope>
    <source>
        <strain evidence="12">BCRC 34381</strain>
    </source>
</reference>
<dbReference type="GO" id="GO:0005770">
    <property type="term" value="C:late endosome"/>
    <property type="evidence" value="ECO:0007669"/>
    <property type="project" value="TreeGrafter"/>
</dbReference>
<evidence type="ECO:0000313" key="13">
    <source>
        <dbReference type="Proteomes" id="UP001143981"/>
    </source>
</evidence>
<organism evidence="12 13">
    <name type="scientific">Coemansia biformis</name>
    <dbReference type="NCBI Taxonomy" id="1286918"/>
    <lineage>
        <taxon>Eukaryota</taxon>
        <taxon>Fungi</taxon>
        <taxon>Fungi incertae sedis</taxon>
        <taxon>Zoopagomycota</taxon>
        <taxon>Kickxellomycotina</taxon>
        <taxon>Kickxellomycetes</taxon>
        <taxon>Kickxellales</taxon>
        <taxon>Kickxellaceae</taxon>
        <taxon>Coemansia</taxon>
    </lineage>
</organism>
<dbReference type="PROSITE" id="PS51914">
    <property type="entry name" value="MRH"/>
    <property type="match status" value="1"/>
</dbReference>
<dbReference type="SMART" id="SM01404">
    <property type="entry name" value="CIMR"/>
    <property type="match status" value="1"/>
</dbReference>
<evidence type="ECO:0000256" key="6">
    <source>
        <dbReference type="ARBA" id="ARBA00023136"/>
    </source>
</evidence>
<dbReference type="OrthoDB" id="4504960at2759"/>
<keyword evidence="3 9" id="KW-0812">Transmembrane</keyword>
<dbReference type="Proteomes" id="UP001143981">
    <property type="component" value="Unassembled WGS sequence"/>
</dbReference>
<keyword evidence="13" id="KW-1185">Reference proteome</keyword>
<keyword evidence="12" id="KW-0675">Receptor</keyword>
<keyword evidence="2" id="KW-0813">Transport</keyword>
<dbReference type="InterPro" id="IPR044865">
    <property type="entry name" value="MRH_dom"/>
</dbReference>
<proteinExistence type="predicted"/>
<dbReference type="InterPro" id="IPR000479">
    <property type="entry name" value="CIMR_rpt"/>
</dbReference>
<feature type="chain" id="PRO_5040774327" evidence="10">
    <location>
        <begin position="28"/>
        <end position="304"/>
    </location>
</feature>
<evidence type="ECO:0000256" key="1">
    <source>
        <dbReference type="ARBA" id="ARBA00004308"/>
    </source>
</evidence>
<name>A0A9W7YEE9_9FUNG</name>
<sequence>MWTRECQRRALLSVAFLASLFTPIALATAEVPCTLTDASRQTQYDLRPLAHSTSGYDVSGHDSGFAFKLNVCGPLVVPGADAIGAQWYHGSQSGTLGMVNTTLHLRGDKLTMAYGDGDACPQLPQLRQSMVISFVCAQDMADYGQPVFVAEWERCAFMFEWRTPAACPSPIRADEGGGVDGNAEDDDASKDGGPEGASRGAVAFVAVFVLGSVYVLGGFLYNRVLNTSSRLRGIEQLPNYRLWRGIFLAFKRVGTAVTDSVLYVVDAASGRRGVIRIDEAEHNIRNELFDMYDDEQEILPIVQR</sequence>
<dbReference type="EMBL" id="JANBOI010000188">
    <property type="protein sequence ID" value="KAJ1732860.1"/>
    <property type="molecule type" value="Genomic_DNA"/>
</dbReference>
<dbReference type="SUPFAM" id="SSF50911">
    <property type="entry name" value="Mannose 6-phosphate receptor domain"/>
    <property type="match status" value="1"/>
</dbReference>
<dbReference type="GO" id="GO:0000139">
    <property type="term" value="C:Golgi membrane"/>
    <property type="evidence" value="ECO:0007669"/>
    <property type="project" value="UniProtKB-SubCell"/>
</dbReference>
<evidence type="ECO:0000256" key="4">
    <source>
        <dbReference type="ARBA" id="ARBA00022729"/>
    </source>
</evidence>
<accession>A0A9W7YEE9</accession>
<dbReference type="AlphaFoldDB" id="A0A9W7YEE9"/>
<feature type="signal peptide" evidence="10">
    <location>
        <begin position="1"/>
        <end position="27"/>
    </location>
</feature>
<keyword evidence="7" id="KW-1015">Disulfide bond</keyword>
<evidence type="ECO:0000256" key="8">
    <source>
        <dbReference type="SAM" id="MobiDB-lite"/>
    </source>
</evidence>
<dbReference type="PANTHER" id="PTHR15071">
    <property type="entry name" value="MANNOSE-6-PHOSPHATE RECEPTOR FAMILY MEMBER"/>
    <property type="match status" value="1"/>
</dbReference>
<evidence type="ECO:0000256" key="9">
    <source>
        <dbReference type="SAM" id="Phobius"/>
    </source>
</evidence>
<dbReference type="GO" id="GO:0005537">
    <property type="term" value="F:D-mannose binding"/>
    <property type="evidence" value="ECO:0007669"/>
    <property type="project" value="InterPro"/>
</dbReference>
<dbReference type="GO" id="GO:0007034">
    <property type="term" value="P:vacuolar transport"/>
    <property type="evidence" value="ECO:0007669"/>
    <property type="project" value="TreeGrafter"/>
</dbReference>
<gene>
    <name evidence="12" type="primary">MRL1</name>
    <name evidence="12" type="ORF">LPJ61_001838</name>
</gene>
<keyword evidence="5 9" id="KW-1133">Transmembrane helix</keyword>
<dbReference type="GO" id="GO:0010008">
    <property type="term" value="C:endosome membrane"/>
    <property type="evidence" value="ECO:0007669"/>
    <property type="project" value="UniProtKB-SubCell"/>
</dbReference>
<feature type="region of interest" description="Disordered" evidence="8">
    <location>
        <begin position="170"/>
        <end position="194"/>
    </location>
</feature>
<evidence type="ECO:0000256" key="10">
    <source>
        <dbReference type="SAM" id="SignalP"/>
    </source>
</evidence>
<feature type="domain" description="MRH" evidence="11">
    <location>
        <begin position="31"/>
        <end position="169"/>
    </location>
</feature>
<dbReference type="Pfam" id="PF00878">
    <property type="entry name" value="CIMR"/>
    <property type="match status" value="2"/>
</dbReference>
<dbReference type="Gene3D" id="2.70.130.10">
    <property type="entry name" value="Mannose-6-phosphate receptor binding domain"/>
    <property type="match status" value="1"/>
</dbReference>
<dbReference type="GO" id="GO:0038023">
    <property type="term" value="F:signaling receptor activity"/>
    <property type="evidence" value="ECO:0007669"/>
    <property type="project" value="InterPro"/>
</dbReference>
<feature type="transmembrane region" description="Helical" evidence="9">
    <location>
        <begin position="201"/>
        <end position="222"/>
    </location>
</feature>
<evidence type="ECO:0000256" key="3">
    <source>
        <dbReference type="ARBA" id="ARBA00022692"/>
    </source>
</evidence>
<evidence type="ECO:0000256" key="7">
    <source>
        <dbReference type="ARBA" id="ARBA00023157"/>
    </source>
</evidence>
<evidence type="ECO:0000256" key="5">
    <source>
        <dbReference type="ARBA" id="ARBA00022989"/>
    </source>
</evidence>
<comment type="subcellular location">
    <subcellularLocation>
        <location evidence="1">Endomembrane system</location>
    </subcellularLocation>
</comment>
<protein>
    <submittedName>
        <fullName evidence="12">Cation-independent mannose-6-phosphate receptor CI-MPR</fullName>
    </submittedName>
</protein>
<dbReference type="PANTHER" id="PTHR15071:SF0">
    <property type="entry name" value="MANNOSE 6-PHOSPHATE RECEPTOR-LIKE PROTEIN 1"/>
    <property type="match status" value="1"/>
</dbReference>
<evidence type="ECO:0000256" key="2">
    <source>
        <dbReference type="ARBA" id="ARBA00022448"/>
    </source>
</evidence>
<evidence type="ECO:0000313" key="12">
    <source>
        <dbReference type="EMBL" id="KAJ1732860.1"/>
    </source>
</evidence>
<dbReference type="InterPro" id="IPR009011">
    <property type="entry name" value="Man6P_isomerase_rcpt-bd_dom_sf"/>
</dbReference>
<keyword evidence="6 9" id="KW-0472">Membrane</keyword>
<evidence type="ECO:0000259" key="11">
    <source>
        <dbReference type="PROSITE" id="PS51914"/>
    </source>
</evidence>
<comment type="caution">
    <text evidence="12">The sequence shown here is derived from an EMBL/GenBank/DDBJ whole genome shotgun (WGS) entry which is preliminary data.</text>
</comment>
<keyword evidence="4 10" id="KW-0732">Signal</keyword>